<protein>
    <submittedName>
        <fullName evidence="2">Uncharacterized protein</fullName>
    </submittedName>
</protein>
<reference evidence="3" key="1">
    <citation type="submission" date="2010-08" db="EMBL/GenBank/DDBJ databases">
        <authorList>
            <consortium name="Caenorhabditis japonica Sequencing Consortium"/>
            <person name="Wilson R.K."/>
        </authorList>
    </citation>
    <scope>NUCLEOTIDE SEQUENCE [LARGE SCALE GENOMIC DNA]</scope>
    <source>
        <strain evidence="3">DF5081</strain>
    </source>
</reference>
<proteinExistence type="predicted"/>
<reference evidence="2" key="2">
    <citation type="submission" date="2022-06" db="UniProtKB">
        <authorList>
            <consortium name="EnsemblMetazoa"/>
        </authorList>
    </citation>
    <scope>IDENTIFICATION</scope>
    <source>
        <strain evidence="2">DF5081</strain>
    </source>
</reference>
<feature type="compositionally biased region" description="Basic and acidic residues" evidence="1">
    <location>
        <begin position="475"/>
        <end position="495"/>
    </location>
</feature>
<feature type="region of interest" description="Disordered" evidence="1">
    <location>
        <begin position="433"/>
        <end position="452"/>
    </location>
</feature>
<sequence length="674" mass="74585">MEEAGDAAEKIEVIDVDDTDADTGMRAPGEEEAQEDVEMTGAAEEESDLQDMAKELDEISDEVPAGVTDQESDAQQAEEPAPSSPAARAPARQQFPVEEEEHPFAAYYGAESSEEWPRHPAAQAVEAITLAHIQKARNATIAAITAPHNVRERPRREGTEVPSKFVTMPDYDADMIFAVVVHNLGASMVVTPVKREFAANDRGDLYHMIINEDHGRRLGVDSRHLPTSDVLARGLATLSGAHTLPPLPPQDLDPNANRKVQDLTLSDQQMLIINTLSSNNFTALAIDCGPGTGKTTTLILAVLSRMRQITSVSVMASMSNSAVTAAVARLIKLDEEKECRAVRLITAKNWLTIEYEHKTPIDFPVRWIEFFLELVTSADNSQQVITQDIISAAIYLIRAQQVDSAFTRTQDHNGQPPPPHHLRLSPLLALSGPSNRCAASPPPPSRSDSLVPPFLTNHAERRFLYSGARGTFWKDRTRPSTEERIKGDRSEDSSRATDVNSRIIQLENELKTTETTAEWKKMVLQDFLIVRSVQPTSYKRQIEETGGRESSPDDTRSTPKVPFLKRSCQYDLYPSGPSLLNFYSSEKIAARFYRVGCGSQDGTLESSIQLRLLTSLLGGFGSVRIQEKTIDTVVGTIQMTGNLSIRPSRSFKTRIQAFFWHPIAKYSVTSYTNE</sequence>
<keyword evidence="3" id="KW-1185">Reference proteome</keyword>
<name>A0A8R1ILY4_CAEJA</name>
<evidence type="ECO:0000313" key="3">
    <source>
        <dbReference type="Proteomes" id="UP000005237"/>
    </source>
</evidence>
<feature type="region of interest" description="Disordered" evidence="1">
    <location>
        <begin position="540"/>
        <end position="560"/>
    </location>
</feature>
<organism evidence="2 3">
    <name type="scientific">Caenorhabditis japonica</name>
    <dbReference type="NCBI Taxonomy" id="281687"/>
    <lineage>
        <taxon>Eukaryota</taxon>
        <taxon>Metazoa</taxon>
        <taxon>Ecdysozoa</taxon>
        <taxon>Nematoda</taxon>
        <taxon>Chromadorea</taxon>
        <taxon>Rhabditida</taxon>
        <taxon>Rhabditina</taxon>
        <taxon>Rhabditomorpha</taxon>
        <taxon>Rhabditoidea</taxon>
        <taxon>Rhabditidae</taxon>
        <taxon>Peloderinae</taxon>
        <taxon>Caenorhabditis</taxon>
    </lineage>
</organism>
<accession>A0A8R1ILY4</accession>
<evidence type="ECO:0000313" key="2">
    <source>
        <dbReference type="EnsemblMetazoa" id="CJA39000a.1"/>
    </source>
</evidence>
<dbReference type="Proteomes" id="UP000005237">
    <property type="component" value="Unassembled WGS sequence"/>
</dbReference>
<evidence type="ECO:0000256" key="1">
    <source>
        <dbReference type="SAM" id="MobiDB-lite"/>
    </source>
</evidence>
<feature type="compositionally biased region" description="Acidic residues" evidence="1">
    <location>
        <begin position="30"/>
        <end position="49"/>
    </location>
</feature>
<feature type="region of interest" description="Disordered" evidence="1">
    <location>
        <begin position="475"/>
        <end position="498"/>
    </location>
</feature>
<dbReference type="Gene3D" id="3.40.50.300">
    <property type="entry name" value="P-loop containing nucleotide triphosphate hydrolases"/>
    <property type="match status" value="1"/>
</dbReference>
<feature type="region of interest" description="Disordered" evidence="1">
    <location>
        <begin position="1"/>
        <end position="96"/>
    </location>
</feature>
<dbReference type="SUPFAM" id="SSF52540">
    <property type="entry name" value="P-loop containing nucleoside triphosphate hydrolases"/>
    <property type="match status" value="1"/>
</dbReference>
<dbReference type="InterPro" id="IPR027417">
    <property type="entry name" value="P-loop_NTPase"/>
</dbReference>
<dbReference type="EnsemblMetazoa" id="CJA39000a.1">
    <property type="protein sequence ID" value="CJA39000a.1"/>
    <property type="gene ID" value="WBGene00214847"/>
</dbReference>
<feature type="compositionally biased region" description="Basic and acidic residues" evidence="1">
    <location>
        <begin position="540"/>
        <end position="557"/>
    </location>
</feature>
<dbReference type="AlphaFoldDB" id="A0A8R1ILY4"/>
<feature type="compositionally biased region" description="Low complexity" evidence="1">
    <location>
        <begin position="74"/>
        <end position="94"/>
    </location>
</feature>